<dbReference type="Gene3D" id="1.20.1600.10">
    <property type="entry name" value="Outer membrane efflux proteins (OEP)"/>
    <property type="match status" value="1"/>
</dbReference>
<organism evidence="9 10">
    <name type="scientific">Williamwhitmania taraxaci</name>
    <dbReference type="NCBI Taxonomy" id="1640674"/>
    <lineage>
        <taxon>Bacteria</taxon>
        <taxon>Pseudomonadati</taxon>
        <taxon>Bacteroidota</taxon>
        <taxon>Bacteroidia</taxon>
        <taxon>Bacteroidales</taxon>
        <taxon>Williamwhitmaniaceae</taxon>
        <taxon>Williamwhitmania</taxon>
    </lineage>
</organism>
<keyword evidence="8" id="KW-0732">Signal</keyword>
<keyword evidence="6" id="KW-0472">Membrane</keyword>
<evidence type="ECO:0000256" key="8">
    <source>
        <dbReference type="SAM" id="SignalP"/>
    </source>
</evidence>
<comment type="subcellular location">
    <subcellularLocation>
        <location evidence="1">Cell outer membrane</location>
    </subcellularLocation>
</comment>
<dbReference type="GO" id="GO:0015562">
    <property type="term" value="F:efflux transmembrane transporter activity"/>
    <property type="evidence" value="ECO:0007669"/>
    <property type="project" value="InterPro"/>
</dbReference>
<evidence type="ECO:0000256" key="7">
    <source>
        <dbReference type="ARBA" id="ARBA00023237"/>
    </source>
</evidence>
<dbReference type="GO" id="GO:0015288">
    <property type="term" value="F:porin activity"/>
    <property type="evidence" value="ECO:0007669"/>
    <property type="project" value="TreeGrafter"/>
</dbReference>
<evidence type="ECO:0000313" key="9">
    <source>
        <dbReference type="EMBL" id="SDB84364.1"/>
    </source>
</evidence>
<keyword evidence="10" id="KW-1185">Reference proteome</keyword>
<dbReference type="GO" id="GO:0009279">
    <property type="term" value="C:cell outer membrane"/>
    <property type="evidence" value="ECO:0007669"/>
    <property type="project" value="UniProtKB-SubCell"/>
</dbReference>
<dbReference type="PANTHER" id="PTHR30026:SF20">
    <property type="entry name" value="OUTER MEMBRANE PROTEIN TOLC"/>
    <property type="match status" value="1"/>
</dbReference>
<dbReference type="EMBL" id="FMYP01000003">
    <property type="protein sequence ID" value="SDB84364.1"/>
    <property type="molecule type" value="Genomic_DNA"/>
</dbReference>
<keyword evidence="4" id="KW-1134">Transmembrane beta strand</keyword>
<dbReference type="STRING" id="1640674.SAMN05216323_100341"/>
<keyword evidence="7" id="KW-0998">Cell outer membrane</keyword>
<evidence type="ECO:0000256" key="1">
    <source>
        <dbReference type="ARBA" id="ARBA00004442"/>
    </source>
</evidence>
<dbReference type="Proteomes" id="UP000199452">
    <property type="component" value="Unassembled WGS sequence"/>
</dbReference>
<evidence type="ECO:0000256" key="2">
    <source>
        <dbReference type="ARBA" id="ARBA00007613"/>
    </source>
</evidence>
<feature type="signal peptide" evidence="8">
    <location>
        <begin position="1"/>
        <end position="19"/>
    </location>
</feature>
<sequence length="452" mass="50969">MKNYILCFLFLLVSLSVFAQKQWTLSECLRYATDNNLELKKKALEINLSKADKTQSYFEMVPTAVAGGSYALVNGLDYNYNAGMYENARVANGQLSLSGEVTLFHGFALVNDVRAAHYDYERAKADLAVEQKNISIRIMVKYIDVLFKRDLYTASKQQTEISQQQKIKGEEIYSLGGISNAEFLELKAQFARSLADEVSYKNQYQLNLLELAQFLDIADAQSFEVASPNLTDSSLSAILPDLAALDANSRGQFPEIKSASNQVRVKEMNYYAAIGRLTPRFYAGYNYNTWFADNGIDANKANNDPTRMYPSYSYRDQIDANLRKTIYVGVSIPILNKYSAQTARTKSKISLKYAEHSYEQVENSVTKELTSTFLETTGAWSNFQAATEKFDATSASWEAAKEKFELGGISSIDLGIARKNQFEAETNLINSKYNFILRKKILDYYMGEPLSL</sequence>
<dbReference type="RefSeq" id="WP_092434661.1">
    <property type="nucleotide sequence ID" value="NZ_FMYP01000003.1"/>
</dbReference>
<protein>
    <submittedName>
        <fullName evidence="9">Outer membrane protein TolC</fullName>
    </submittedName>
</protein>
<gene>
    <name evidence="9" type="ORF">SAMN05216323_100341</name>
</gene>
<evidence type="ECO:0000313" key="10">
    <source>
        <dbReference type="Proteomes" id="UP000199452"/>
    </source>
</evidence>
<name>A0A1G6GQX9_9BACT</name>
<evidence type="ECO:0000256" key="4">
    <source>
        <dbReference type="ARBA" id="ARBA00022452"/>
    </source>
</evidence>
<dbReference type="SUPFAM" id="SSF56954">
    <property type="entry name" value="Outer membrane efflux proteins (OEP)"/>
    <property type="match status" value="1"/>
</dbReference>
<keyword evidence="3" id="KW-0813">Transport</keyword>
<reference evidence="9 10" key="1">
    <citation type="submission" date="2016-09" db="EMBL/GenBank/DDBJ databases">
        <authorList>
            <person name="Capua I."/>
            <person name="De Benedictis P."/>
            <person name="Joannis T."/>
            <person name="Lombin L.H."/>
            <person name="Cattoli G."/>
        </authorList>
    </citation>
    <scope>NUCLEOTIDE SEQUENCE [LARGE SCALE GENOMIC DNA]</scope>
    <source>
        <strain evidence="9 10">A7P-90m</strain>
    </source>
</reference>
<evidence type="ECO:0000256" key="6">
    <source>
        <dbReference type="ARBA" id="ARBA00023136"/>
    </source>
</evidence>
<proteinExistence type="inferred from homology"/>
<dbReference type="InterPro" id="IPR051906">
    <property type="entry name" value="TolC-like"/>
</dbReference>
<feature type="chain" id="PRO_5011568509" evidence="8">
    <location>
        <begin position="20"/>
        <end position="452"/>
    </location>
</feature>
<dbReference type="GO" id="GO:1990281">
    <property type="term" value="C:efflux pump complex"/>
    <property type="evidence" value="ECO:0007669"/>
    <property type="project" value="TreeGrafter"/>
</dbReference>
<dbReference type="AlphaFoldDB" id="A0A1G6GQX9"/>
<dbReference type="OrthoDB" id="9811587at2"/>
<evidence type="ECO:0000256" key="3">
    <source>
        <dbReference type="ARBA" id="ARBA00022448"/>
    </source>
</evidence>
<comment type="similarity">
    <text evidence="2">Belongs to the outer membrane factor (OMF) (TC 1.B.17) family.</text>
</comment>
<dbReference type="PANTHER" id="PTHR30026">
    <property type="entry name" value="OUTER MEMBRANE PROTEIN TOLC"/>
    <property type="match status" value="1"/>
</dbReference>
<accession>A0A1G6GQX9</accession>
<dbReference type="InterPro" id="IPR003423">
    <property type="entry name" value="OMP_efflux"/>
</dbReference>
<dbReference type="Pfam" id="PF02321">
    <property type="entry name" value="OEP"/>
    <property type="match status" value="1"/>
</dbReference>
<evidence type="ECO:0000256" key="5">
    <source>
        <dbReference type="ARBA" id="ARBA00022692"/>
    </source>
</evidence>
<keyword evidence="5" id="KW-0812">Transmembrane</keyword>